<dbReference type="Gene3D" id="1.10.3210.10">
    <property type="entry name" value="Hypothetical protein af1432"/>
    <property type="match status" value="1"/>
</dbReference>
<evidence type="ECO:0008006" key="3">
    <source>
        <dbReference type="Google" id="ProtNLM"/>
    </source>
</evidence>
<organism evidence="1 2">
    <name type="scientific">Caldicellulosiruptor acetigenus 6A</name>
    <dbReference type="NCBI Taxonomy" id="632516"/>
    <lineage>
        <taxon>Bacteria</taxon>
        <taxon>Bacillati</taxon>
        <taxon>Bacillota</taxon>
        <taxon>Bacillota incertae sedis</taxon>
        <taxon>Caldicellulosiruptorales</taxon>
        <taxon>Caldicellulosiruptoraceae</taxon>
        <taxon>Caldicellulosiruptor</taxon>
    </lineage>
</organism>
<accession>G2PVS6</accession>
<proteinExistence type="predicted"/>
<dbReference type="PANTHER" id="PTHR11373">
    <property type="entry name" value="DEOXYNUCLEOSIDE TRIPHOSPHATE TRIPHOSPHOHYDROLASE"/>
    <property type="match status" value="1"/>
</dbReference>
<dbReference type="KEGG" id="clc:Calla_0134"/>
<dbReference type="InterPro" id="IPR050135">
    <property type="entry name" value="dGTPase-like"/>
</dbReference>
<dbReference type="AlphaFoldDB" id="G2PVS6"/>
<dbReference type="SUPFAM" id="SSF109604">
    <property type="entry name" value="HD-domain/PDEase-like"/>
    <property type="match status" value="1"/>
</dbReference>
<dbReference type="RefSeq" id="WP_014041817.1">
    <property type="nucleotide sequence ID" value="NC_015949.1"/>
</dbReference>
<evidence type="ECO:0000313" key="1">
    <source>
        <dbReference type="EMBL" id="AEM72820.1"/>
    </source>
</evidence>
<dbReference type="GO" id="GO:0008832">
    <property type="term" value="F:dGTPase activity"/>
    <property type="evidence" value="ECO:0007669"/>
    <property type="project" value="TreeGrafter"/>
</dbReference>
<evidence type="ECO:0000313" key="2">
    <source>
        <dbReference type="Proteomes" id="UP000009257"/>
    </source>
</evidence>
<reference evidence="1 2" key="1">
    <citation type="submission" date="2011-08" db="EMBL/GenBank/DDBJ databases">
        <title>Complete sequence of Caldicellulosiruptor lactoaceticus 6A.</title>
        <authorList>
            <consortium name="US DOE Joint Genome Institute"/>
            <person name="Lucas S."/>
            <person name="Han J."/>
            <person name="Lapidus A."/>
            <person name="Cheng J.-F."/>
            <person name="Goodwin L."/>
            <person name="Pitluck S."/>
            <person name="Peters L."/>
            <person name="Davenport K."/>
            <person name="Detter J.C."/>
            <person name="Han C."/>
            <person name="Tapia R."/>
            <person name="Land M."/>
            <person name="Hauser L."/>
            <person name="Kyrpides N."/>
            <person name="Ivanova N."/>
            <person name="Ovchinnikova G."/>
            <person name="Pagani I."/>
            <person name="Blumer-Schuette S.E."/>
            <person name="Kelly R.M."/>
            <person name="Woyke T."/>
        </authorList>
    </citation>
    <scope>NUCLEOTIDE SEQUENCE [LARGE SCALE GENOMIC DNA]</scope>
    <source>
        <strain evidence="1 2">6A</strain>
    </source>
</reference>
<dbReference type="HOGENOM" id="CLU_2205171_0_0_9"/>
<gene>
    <name evidence="1" type="ORF">Calla_0134</name>
</gene>
<dbReference type="GO" id="GO:0006203">
    <property type="term" value="P:dGTP catabolic process"/>
    <property type="evidence" value="ECO:0007669"/>
    <property type="project" value="TreeGrafter"/>
</dbReference>
<dbReference type="PANTHER" id="PTHR11373:SF4">
    <property type="entry name" value="DEOXYNUCLEOSIDE TRIPHOSPHATE TRIPHOSPHOHYDROLASE SAMHD1"/>
    <property type="match status" value="1"/>
</dbReference>
<name>G2PVS6_9FIRM</name>
<sequence length="107" mass="12711">MRIRDPVLGFIELNENERKVIDLYEFQRLRYIKQLALSCYVYPGAVHTRFEHSLGVMELATRIFDKLCKEHKELISKNFEAFSPTSRHRTSSVLTCWGRSFAKWEKV</sequence>
<protein>
    <recommendedName>
        <fullName evidence="3">Metal dependent phosphohydrolase</fullName>
    </recommendedName>
</protein>
<dbReference type="Proteomes" id="UP000009257">
    <property type="component" value="Chromosome"/>
</dbReference>
<dbReference type="EMBL" id="CP003001">
    <property type="protein sequence ID" value="AEM72820.1"/>
    <property type="molecule type" value="Genomic_DNA"/>
</dbReference>